<dbReference type="AlphaFoldDB" id="A0A212S4D3"/>
<evidence type="ECO:0000259" key="4">
    <source>
        <dbReference type="Pfam" id="PF13579"/>
    </source>
</evidence>
<name>A0A212S4D3_9PROT</name>
<dbReference type="PANTHER" id="PTHR12526:SF510">
    <property type="entry name" value="D-INOSITOL 3-PHOSPHATE GLYCOSYLTRANSFERASE"/>
    <property type="match status" value="1"/>
</dbReference>
<dbReference type="Pfam" id="PF13579">
    <property type="entry name" value="Glyco_trans_4_4"/>
    <property type="match status" value="1"/>
</dbReference>
<feature type="domain" description="Glycosyltransferase subfamily 4-like N-terminal" evidence="4">
    <location>
        <begin position="19"/>
        <end position="177"/>
    </location>
</feature>
<evidence type="ECO:0000256" key="1">
    <source>
        <dbReference type="ARBA" id="ARBA00022676"/>
    </source>
</evidence>
<dbReference type="OrthoDB" id="9790710at2"/>
<dbReference type="Gene3D" id="3.40.50.2000">
    <property type="entry name" value="Glycogen Phosphorylase B"/>
    <property type="match status" value="2"/>
</dbReference>
<gene>
    <name evidence="5" type="ORF">SAMN07250955_1242</name>
</gene>
<evidence type="ECO:0000313" key="6">
    <source>
        <dbReference type="Proteomes" id="UP000197065"/>
    </source>
</evidence>
<dbReference type="Proteomes" id="UP000197065">
    <property type="component" value="Unassembled WGS sequence"/>
</dbReference>
<keyword evidence="2 5" id="KW-0808">Transferase</keyword>
<dbReference type="EMBL" id="FYEH01000024">
    <property type="protein sequence ID" value="SNB79883.1"/>
    <property type="molecule type" value="Genomic_DNA"/>
</dbReference>
<dbReference type="GO" id="GO:0016757">
    <property type="term" value="F:glycosyltransferase activity"/>
    <property type="evidence" value="ECO:0007669"/>
    <property type="project" value="UniProtKB-KW"/>
</dbReference>
<evidence type="ECO:0000256" key="2">
    <source>
        <dbReference type="ARBA" id="ARBA00022679"/>
    </source>
</evidence>
<sequence length="384" mass="40650">MHVLFVTHTAVPSGAELLLARLAKGLGPQATVLALSHGPLVTDLRDSGCNVEVLPMDASANEVRRHSGVGTILRVAPKLATLLPRLAAIRQRYDVTVGFSQKAFVLTALTQPLVRKPLIWGLNDIVNGEHFSPLMRHMGVGLANRAASSVVVNSRASAEAFIQAGGRAHLPKVVYPGVDLNAFADAVPSARPSDRFVVGCFGRIAAWKGQEVLLRSLTNLPHVEAWIVGAAQFGETGYGEQLQSLARQLNIADRVRFLGHRHDVPALMAACDAIAHTSVAAEPFGQVIVEGMAAGKPVIATAAGGALEIVDHETDGLLVPPGDAVALGAAIARLTADADLRARFSVTGPNKARLFSTDSMCQAWQDYFQVLALPPVPMLAPVRQ</sequence>
<dbReference type="CDD" id="cd03801">
    <property type="entry name" value="GT4_PimA-like"/>
    <property type="match status" value="1"/>
</dbReference>
<protein>
    <submittedName>
        <fullName evidence="5">Glycosyltransferase involved in cell wall bisynthesis</fullName>
    </submittedName>
</protein>
<keyword evidence="1" id="KW-0328">Glycosyltransferase</keyword>
<proteinExistence type="predicted"/>
<dbReference type="SUPFAM" id="SSF53756">
    <property type="entry name" value="UDP-Glycosyltransferase/glycogen phosphorylase"/>
    <property type="match status" value="1"/>
</dbReference>
<accession>A0A212S4D3</accession>
<dbReference type="InterPro" id="IPR028098">
    <property type="entry name" value="Glyco_trans_4-like_N"/>
</dbReference>
<evidence type="ECO:0000259" key="3">
    <source>
        <dbReference type="Pfam" id="PF00534"/>
    </source>
</evidence>
<dbReference type="Pfam" id="PF00534">
    <property type="entry name" value="Glycos_transf_1"/>
    <property type="match status" value="1"/>
</dbReference>
<dbReference type="InterPro" id="IPR001296">
    <property type="entry name" value="Glyco_trans_1"/>
</dbReference>
<reference evidence="5 6" key="1">
    <citation type="submission" date="2017-06" db="EMBL/GenBank/DDBJ databases">
        <authorList>
            <person name="Kim H.J."/>
            <person name="Triplett B.A."/>
        </authorList>
    </citation>
    <scope>NUCLEOTIDE SEQUENCE [LARGE SCALE GENOMIC DNA]</scope>
    <source>
        <strain evidence="5 6">B29T1</strain>
    </source>
</reference>
<feature type="domain" description="Glycosyl transferase family 1" evidence="3">
    <location>
        <begin position="189"/>
        <end position="347"/>
    </location>
</feature>
<dbReference type="RefSeq" id="WP_088563094.1">
    <property type="nucleotide sequence ID" value="NZ_FYEH01000024.1"/>
</dbReference>
<keyword evidence="6" id="KW-1185">Reference proteome</keyword>
<dbReference type="PANTHER" id="PTHR12526">
    <property type="entry name" value="GLYCOSYLTRANSFERASE"/>
    <property type="match status" value="1"/>
</dbReference>
<evidence type="ECO:0000313" key="5">
    <source>
        <dbReference type="EMBL" id="SNB79883.1"/>
    </source>
</evidence>
<organism evidence="5 6">
    <name type="scientific">Arboricoccus pini</name>
    <dbReference type="NCBI Taxonomy" id="1963835"/>
    <lineage>
        <taxon>Bacteria</taxon>
        <taxon>Pseudomonadati</taxon>
        <taxon>Pseudomonadota</taxon>
        <taxon>Alphaproteobacteria</taxon>
        <taxon>Geminicoccales</taxon>
        <taxon>Geminicoccaceae</taxon>
        <taxon>Arboricoccus</taxon>
    </lineage>
</organism>